<keyword evidence="3 7" id="KW-0812">Transmembrane</keyword>
<dbReference type="Proteomes" id="UP001138500">
    <property type="component" value="Unassembled WGS sequence"/>
</dbReference>
<evidence type="ECO:0000256" key="2">
    <source>
        <dbReference type="ARBA" id="ARBA00005587"/>
    </source>
</evidence>
<evidence type="ECO:0000256" key="5">
    <source>
        <dbReference type="ARBA" id="ARBA00023136"/>
    </source>
</evidence>
<dbReference type="InterPro" id="IPR000791">
    <property type="entry name" value="Gpr1/Fun34/SatP-like"/>
</dbReference>
<accession>A0A9W7SXP3</accession>
<sequence length="236" mass="25443">MSALDAKALEEGRHTDDIDADGHSNGAPLKRLDTAATIPPEVFERLFLQPQNSVAGQLRKTFANPTPIAVMGFSVGLTPLSIALMGLTFATTFIPYYDAVDAYTAAGGGGINEFYASYGFYPLSLCLLSFLFLICSVRTNLVFVLIFILATLGFGFATGGFFDLALNEMAFGTKLIVATGACFFGAAVLGWYLLAAIMFELQELPIPSLPVFDLSERVKPKSLVRQARAEKKARMA</sequence>
<comment type="similarity">
    <text evidence="2">Belongs to the acetate uptake transporter (AceTr) (TC 2.A.96) family.</text>
</comment>
<dbReference type="OrthoDB" id="3648309at2759"/>
<feature type="region of interest" description="Disordered" evidence="6">
    <location>
        <begin position="1"/>
        <end position="30"/>
    </location>
</feature>
<comment type="subcellular location">
    <subcellularLocation>
        <location evidence="1">Membrane</location>
        <topology evidence="1">Multi-pass membrane protein</topology>
    </subcellularLocation>
</comment>
<evidence type="ECO:0000256" key="3">
    <source>
        <dbReference type="ARBA" id="ARBA00022692"/>
    </source>
</evidence>
<evidence type="ECO:0000256" key="1">
    <source>
        <dbReference type="ARBA" id="ARBA00004141"/>
    </source>
</evidence>
<keyword evidence="5 7" id="KW-0472">Membrane</keyword>
<keyword evidence="4 7" id="KW-1133">Transmembrane helix</keyword>
<feature type="transmembrane region" description="Helical" evidence="7">
    <location>
        <begin position="68"/>
        <end position="94"/>
    </location>
</feature>
<dbReference type="GO" id="GO:0005886">
    <property type="term" value="C:plasma membrane"/>
    <property type="evidence" value="ECO:0007669"/>
    <property type="project" value="TreeGrafter"/>
</dbReference>
<evidence type="ECO:0000256" key="6">
    <source>
        <dbReference type="SAM" id="MobiDB-lite"/>
    </source>
</evidence>
<proteinExistence type="inferred from homology"/>
<feature type="compositionally biased region" description="Basic and acidic residues" evidence="6">
    <location>
        <begin position="7"/>
        <end position="22"/>
    </location>
</feature>
<evidence type="ECO:0000256" key="7">
    <source>
        <dbReference type="SAM" id="Phobius"/>
    </source>
</evidence>
<name>A0A9W7SXP3_9PEZI</name>
<feature type="transmembrane region" description="Helical" evidence="7">
    <location>
        <begin position="174"/>
        <end position="194"/>
    </location>
</feature>
<dbReference type="GO" id="GO:0015123">
    <property type="term" value="F:acetate transmembrane transporter activity"/>
    <property type="evidence" value="ECO:0007669"/>
    <property type="project" value="TreeGrafter"/>
</dbReference>
<keyword evidence="9" id="KW-1185">Reference proteome</keyword>
<dbReference type="EMBL" id="RIBY02000724">
    <property type="protein sequence ID" value="KAH9838167.1"/>
    <property type="molecule type" value="Genomic_DNA"/>
</dbReference>
<reference evidence="8 9" key="2">
    <citation type="journal article" date="2021" name="Curr. Genet.">
        <title>Genetic response to nitrogen starvation in the aggressive Eucalyptus foliar pathogen Teratosphaeria destructans.</title>
        <authorList>
            <person name="Havenga M."/>
            <person name="Wingfield B.D."/>
            <person name="Wingfield M.J."/>
            <person name="Dreyer L.L."/>
            <person name="Roets F."/>
            <person name="Aylward J."/>
        </authorList>
    </citation>
    <scope>NUCLEOTIDE SEQUENCE [LARGE SCALE GENOMIC DNA]</scope>
    <source>
        <strain evidence="8">CMW44962</strain>
    </source>
</reference>
<reference evidence="8 9" key="1">
    <citation type="journal article" date="2018" name="IMA Fungus">
        <title>IMA Genome-F 10: Nine draft genome sequences of Claviceps purpurea s.lat., including C. arundinis, C. humidiphila, and C. cf. spartinae, pseudomolecules for the pitch canker pathogen Fusarium circinatum, draft genome of Davidsoniella eucalypti, Grosmannia galeiformis, Quambalaria eucalypti, and Teratosphaeria destructans.</title>
        <authorList>
            <person name="Wingfield B.D."/>
            <person name="Liu M."/>
            <person name="Nguyen H.D."/>
            <person name="Lane F.A."/>
            <person name="Morgan S.W."/>
            <person name="De Vos L."/>
            <person name="Wilken P.M."/>
            <person name="Duong T.A."/>
            <person name="Aylward J."/>
            <person name="Coetzee M.P."/>
            <person name="Dadej K."/>
            <person name="De Beer Z.W."/>
            <person name="Findlay W."/>
            <person name="Havenga M."/>
            <person name="Kolarik M."/>
            <person name="Menzies J.G."/>
            <person name="Naidoo K."/>
            <person name="Pochopski O."/>
            <person name="Shoukouhi P."/>
            <person name="Santana Q.C."/>
            <person name="Seifert K.A."/>
            <person name="Soal N."/>
            <person name="Steenkamp E.T."/>
            <person name="Tatham C.T."/>
            <person name="van der Nest M.A."/>
            <person name="Wingfield M.J."/>
        </authorList>
    </citation>
    <scope>NUCLEOTIDE SEQUENCE [LARGE SCALE GENOMIC DNA]</scope>
    <source>
        <strain evidence="8">CMW44962</strain>
    </source>
</reference>
<comment type="caution">
    <text evidence="8">The sequence shown here is derived from an EMBL/GenBank/DDBJ whole genome shotgun (WGS) entry which is preliminary data.</text>
</comment>
<evidence type="ECO:0000313" key="9">
    <source>
        <dbReference type="Proteomes" id="UP001138500"/>
    </source>
</evidence>
<feature type="transmembrane region" description="Helical" evidence="7">
    <location>
        <begin position="114"/>
        <end position="134"/>
    </location>
</feature>
<evidence type="ECO:0000256" key="4">
    <source>
        <dbReference type="ARBA" id="ARBA00022989"/>
    </source>
</evidence>
<feature type="transmembrane region" description="Helical" evidence="7">
    <location>
        <begin position="141"/>
        <end position="162"/>
    </location>
</feature>
<dbReference type="AlphaFoldDB" id="A0A9W7SXP3"/>
<gene>
    <name evidence="8" type="ORF">Tdes44962_MAKER08223</name>
</gene>
<evidence type="ECO:0000313" key="8">
    <source>
        <dbReference type="EMBL" id="KAH9838167.1"/>
    </source>
</evidence>
<dbReference type="InterPro" id="IPR051633">
    <property type="entry name" value="AceTr"/>
</dbReference>
<dbReference type="PANTHER" id="PTHR31123">
    <property type="entry name" value="ACCUMULATION OF DYADS PROTEIN 2-RELATED"/>
    <property type="match status" value="1"/>
</dbReference>
<organism evidence="8 9">
    <name type="scientific">Teratosphaeria destructans</name>
    <dbReference type="NCBI Taxonomy" id="418781"/>
    <lineage>
        <taxon>Eukaryota</taxon>
        <taxon>Fungi</taxon>
        <taxon>Dikarya</taxon>
        <taxon>Ascomycota</taxon>
        <taxon>Pezizomycotina</taxon>
        <taxon>Dothideomycetes</taxon>
        <taxon>Dothideomycetidae</taxon>
        <taxon>Mycosphaerellales</taxon>
        <taxon>Teratosphaeriaceae</taxon>
        <taxon>Teratosphaeria</taxon>
    </lineage>
</organism>
<dbReference type="Pfam" id="PF01184">
    <property type="entry name" value="Gpr1_Fun34_YaaH"/>
    <property type="match status" value="1"/>
</dbReference>
<protein>
    <submittedName>
        <fullName evidence="8">Membrane protein</fullName>
    </submittedName>
</protein>
<dbReference type="PANTHER" id="PTHR31123:SF4">
    <property type="entry name" value="PROTEIN ALCS"/>
    <property type="match status" value="1"/>
</dbReference>